<evidence type="ECO:0000313" key="3">
    <source>
        <dbReference type="EMBL" id="PXW95156.1"/>
    </source>
</evidence>
<protein>
    <submittedName>
        <fullName evidence="3">Uncharacterized protein</fullName>
    </submittedName>
</protein>
<dbReference type="AlphaFoldDB" id="A0A318H6N2"/>
<sequence>MNNESWYVAIGLAFVAFLGVFVWRLFGTANKGIQAVAGTATDVIATVKPITTAVGSSLDGVARTVHAGADLMDVLVDSVRNKQKERVQLAAENADLLAQIEQLKTRRIEARSVEQALEIAFFRVASTYTSFQRKNEDVNSGGLFGLDRPTHHQYIGVLTANFTIKAGVDLNKLTFGISSRGKPIRFHGAHVVQFVGLKDLKISRTFQEARLVYQKTGRREGQVEVMRDSGYLKSAGDLHYDDVLKEIQNSDLASSLADANQKVTQSLFNAIMGVGQYAFEPVATEQPLTFQQLCDHLNSEVNEELTKLELLQRDVLDRSLIIDGEIFNLALAGRGTEGQAARMPTAPGVQ</sequence>
<dbReference type="Proteomes" id="UP000247811">
    <property type="component" value="Unassembled WGS sequence"/>
</dbReference>
<keyword evidence="2" id="KW-0472">Membrane</keyword>
<keyword evidence="1" id="KW-0175">Coiled coil</keyword>
<feature type="transmembrane region" description="Helical" evidence="2">
    <location>
        <begin position="6"/>
        <end position="26"/>
    </location>
</feature>
<dbReference type="RefSeq" id="WP_146219385.1">
    <property type="nucleotide sequence ID" value="NZ_QJJS01000010.1"/>
</dbReference>
<keyword evidence="4" id="KW-1185">Reference proteome</keyword>
<feature type="coiled-coil region" evidence="1">
    <location>
        <begin position="79"/>
        <end position="106"/>
    </location>
</feature>
<accession>A0A318H6N2</accession>
<organism evidence="3 4">
    <name type="scientific">Sphaerotilus hippei</name>
    <dbReference type="NCBI Taxonomy" id="744406"/>
    <lineage>
        <taxon>Bacteria</taxon>
        <taxon>Pseudomonadati</taxon>
        <taxon>Pseudomonadota</taxon>
        <taxon>Betaproteobacteria</taxon>
        <taxon>Burkholderiales</taxon>
        <taxon>Sphaerotilaceae</taxon>
        <taxon>Sphaerotilus</taxon>
    </lineage>
</organism>
<reference evidence="3 4" key="1">
    <citation type="submission" date="2018-05" db="EMBL/GenBank/DDBJ databases">
        <title>Genomic Encyclopedia of Type Strains, Phase IV (KMG-IV): sequencing the most valuable type-strain genomes for metagenomic binning, comparative biology and taxonomic classification.</title>
        <authorList>
            <person name="Goeker M."/>
        </authorList>
    </citation>
    <scope>NUCLEOTIDE SEQUENCE [LARGE SCALE GENOMIC DNA]</scope>
    <source>
        <strain evidence="3 4">DSM 566</strain>
    </source>
</reference>
<evidence type="ECO:0000313" key="4">
    <source>
        <dbReference type="Proteomes" id="UP000247811"/>
    </source>
</evidence>
<evidence type="ECO:0000256" key="2">
    <source>
        <dbReference type="SAM" id="Phobius"/>
    </source>
</evidence>
<dbReference type="EMBL" id="QJJS01000010">
    <property type="protein sequence ID" value="PXW95156.1"/>
    <property type="molecule type" value="Genomic_DNA"/>
</dbReference>
<proteinExistence type="predicted"/>
<name>A0A318H6N2_9BURK</name>
<comment type="caution">
    <text evidence="3">The sequence shown here is derived from an EMBL/GenBank/DDBJ whole genome shotgun (WGS) entry which is preliminary data.</text>
</comment>
<keyword evidence="2" id="KW-0812">Transmembrane</keyword>
<gene>
    <name evidence="3" type="ORF">C7444_1101</name>
</gene>
<evidence type="ECO:0000256" key="1">
    <source>
        <dbReference type="SAM" id="Coils"/>
    </source>
</evidence>
<keyword evidence="2" id="KW-1133">Transmembrane helix</keyword>